<dbReference type="InterPro" id="IPR050299">
    <property type="entry name" value="YjjX_NTPase"/>
</dbReference>
<dbReference type="HAMAP" id="MF_00648">
    <property type="entry name" value="Non_canon_purine_NTPase_YjjX"/>
    <property type="match status" value="1"/>
</dbReference>
<name>A0ABZ0QKW6_9FIRM</name>
<organism evidence="13 14">
    <name type="scientific">Thermaerobacter composti</name>
    <dbReference type="NCBI Taxonomy" id="554949"/>
    <lineage>
        <taxon>Bacteria</taxon>
        <taxon>Bacillati</taxon>
        <taxon>Bacillota</taxon>
        <taxon>Clostridia</taxon>
        <taxon>Eubacteriales</taxon>
        <taxon>Clostridiales Family XVII. Incertae Sedis</taxon>
        <taxon>Thermaerobacter</taxon>
    </lineage>
</organism>
<dbReference type="RefSeq" id="WP_318750002.1">
    <property type="nucleotide sequence ID" value="NZ_CP132508.1"/>
</dbReference>
<dbReference type="Pfam" id="PF01931">
    <property type="entry name" value="NTPase_I-T"/>
    <property type="match status" value="1"/>
</dbReference>
<evidence type="ECO:0000313" key="13">
    <source>
        <dbReference type="EMBL" id="WPD18135.1"/>
    </source>
</evidence>
<dbReference type="InterPro" id="IPR029001">
    <property type="entry name" value="ITPase-like_fam"/>
</dbReference>
<evidence type="ECO:0000313" key="14">
    <source>
        <dbReference type="Proteomes" id="UP001304683"/>
    </source>
</evidence>
<protein>
    <recommendedName>
        <fullName evidence="10">Probable inosine/xanthosine triphosphatase</fullName>
        <shortName evidence="10">ITPase/XTPase</shortName>
        <ecNumber evidence="10">3.6.1.73</ecNumber>
    </recommendedName>
    <alternativeName>
        <fullName evidence="10">Non-canonical purine NTP phosphatase</fullName>
    </alternativeName>
    <alternativeName>
        <fullName evidence="10">Non-standard purine NTP phosphatase</fullName>
    </alternativeName>
    <alternativeName>
        <fullName evidence="10">Nucleoside-triphosphate phosphatase</fullName>
        <shortName evidence="10">NTPase</shortName>
    </alternativeName>
</protein>
<dbReference type="EMBL" id="CP132508">
    <property type="protein sequence ID" value="WPD18135.1"/>
    <property type="molecule type" value="Genomic_DNA"/>
</dbReference>
<evidence type="ECO:0000256" key="6">
    <source>
        <dbReference type="ARBA" id="ARBA00023080"/>
    </source>
</evidence>
<reference evidence="13 14" key="1">
    <citation type="submission" date="2023-08" db="EMBL/GenBank/DDBJ databases">
        <title>Genome sequence of Thermaerobacter compostii strain Ins1, a spore-forming filamentous bacterium isolated from a deep geothermal reservoir.</title>
        <authorList>
            <person name="Bregnard D."/>
            <person name="Gonzalez D."/>
            <person name="Junier P."/>
        </authorList>
    </citation>
    <scope>NUCLEOTIDE SEQUENCE [LARGE SCALE GENOMIC DNA]</scope>
    <source>
        <strain evidence="13 14">Ins1</strain>
    </source>
</reference>
<feature type="binding site" evidence="10">
    <location>
        <begin position="14"/>
        <end position="19"/>
    </location>
    <ligand>
        <name>substrate</name>
    </ligand>
</feature>
<dbReference type="NCBIfam" id="TIGR00258">
    <property type="entry name" value="inosine/xanthosine triphosphatase"/>
    <property type="match status" value="1"/>
</dbReference>
<feature type="compositionally biased region" description="Low complexity" evidence="11">
    <location>
        <begin position="186"/>
        <end position="196"/>
    </location>
</feature>
<evidence type="ECO:0000256" key="1">
    <source>
        <dbReference type="ARBA" id="ARBA00001936"/>
    </source>
</evidence>
<dbReference type="InterPro" id="IPR002786">
    <property type="entry name" value="Non_canon_purine_NTPase"/>
</dbReference>
<evidence type="ECO:0000256" key="4">
    <source>
        <dbReference type="ARBA" id="ARBA00022801"/>
    </source>
</evidence>
<feature type="binding site" evidence="10">
    <location>
        <position position="72"/>
    </location>
    <ligand>
        <name>Mg(2+)</name>
        <dbReference type="ChEBI" id="CHEBI:18420"/>
    </ligand>
</feature>
<dbReference type="InterPro" id="IPR026533">
    <property type="entry name" value="NTPase/PRRC1"/>
</dbReference>
<evidence type="ECO:0000256" key="5">
    <source>
        <dbReference type="ARBA" id="ARBA00022842"/>
    </source>
</evidence>
<evidence type="ECO:0000259" key="12">
    <source>
        <dbReference type="Pfam" id="PF01931"/>
    </source>
</evidence>
<dbReference type="Proteomes" id="UP001304683">
    <property type="component" value="Chromosome"/>
</dbReference>
<gene>
    <name evidence="13" type="primary">yjjX</name>
    <name evidence="13" type="ORF">Q5761_06980</name>
</gene>
<sequence>MDEPAAPRRVVVGSTNPTKVEAVRRIVQAAWPGTQVVARAVPSGVAAQPVGAAETEAGARQRARNALAAEPDADLAIGLEGGVDREGYLLSAGCARDRNGHESVAWSLRMPLPPPVVRGVLAGEELGPLLERLSGQPGIGRGPGAVGLFTRGLIDRTQLWAMAVAGALAPWLTPQWAWFAGGAGPAGEPRPGGPQAHRAARGDPGEPRAQ</sequence>
<feature type="domain" description="Non-canonical purine NTP phosphatase/PRRC1" evidence="12">
    <location>
        <begin position="13"/>
        <end position="172"/>
    </location>
</feature>
<evidence type="ECO:0000256" key="8">
    <source>
        <dbReference type="ARBA" id="ARBA00048174"/>
    </source>
</evidence>
<feature type="binding site" evidence="10">
    <location>
        <begin position="72"/>
        <end position="73"/>
    </location>
    <ligand>
        <name>substrate</name>
    </ligand>
</feature>
<comment type="catalytic activity">
    <reaction evidence="8 10">
        <text>ITP + H2O = IDP + phosphate + H(+)</text>
        <dbReference type="Rhea" id="RHEA:28330"/>
        <dbReference type="ChEBI" id="CHEBI:15377"/>
        <dbReference type="ChEBI" id="CHEBI:15378"/>
        <dbReference type="ChEBI" id="CHEBI:43474"/>
        <dbReference type="ChEBI" id="CHEBI:58280"/>
        <dbReference type="ChEBI" id="CHEBI:61402"/>
        <dbReference type="EC" id="3.6.1.73"/>
    </reaction>
</comment>
<comment type="caution">
    <text evidence="10">Lacks conserved residue(s) required for the propagation of feature annotation.</text>
</comment>
<comment type="catalytic activity">
    <reaction evidence="9 10">
        <text>XTP + H2O = XDP + phosphate + H(+)</text>
        <dbReference type="Rhea" id="RHEA:28406"/>
        <dbReference type="ChEBI" id="CHEBI:15377"/>
        <dbReference type="ChEBI" id="CHEBI:15378"/>
        <dbReference type="ChEBI" id="CHEBI:43474"/>
        <dbReference type="ChEBI" id="CHEBI:59884"/>
        <dbReference type="ChEBI" id="CHEBI:61314"/>
        <dbReference type="EC" id="3.6.1.73"/>
    </reaction>
</comment>
<evidence type="ECO:0000256" key="9">
    <source>
        <dbReference type="ARBA" id="ARBA00048781"/>
    </source>
</evidence>
<comment type="function">
    <text evidence="10">Phosphatase that hydrolyzes non-canonical purine nucleotides such as XTP and ITP to their respective diphosphate derivatives. Probably excludes non-canonical purines from DNA/RNA precursor pool, thus preventing their incorporation into DNA/RNA and avoiding chromosomal lesions.</text>
</comment>
<keyword evidence="2 10" id="KW-0479">Metal-binding</keyword>
<evidence type="ECO:0000256" key="2">
    <source>
        <dbReference type="ARBA" id="ARBA00022723"/>
    </source>
</evidence>
<evidence type="ECO:0000256" key="7">
    <source>
        <dbReference type="ARBA" id="ARBA00023211"/>
    </source>
</evidence>
<comment type="cofactor">
    <cofactor evidence="1">
        <name>Mn(2+)</name>
        <dbReference type="ChEBI" id="CHEBI:29035"/>
    </cofactor>
</comment>
<comment type="similarity">
    <text evidence="10">Belongs to the YjjX NTPase family.</text>
</comment>
<dbReference type="EC" id="3.6.1.73" evidence="10"/>
<proteinExistence type="inferred from homology"/>
<keyword evidence="7 10" id="KW-0464">Manganese</keyword>
<keyword evidence="5 10" id="KW-0460">Magnesium</keyword>
<dbReference type="PANTHER" id="PTHR34699:SF2">
    <property type="entry name" value="NON-CANONICAL PURINE NTP PHOSPHATASE_PRRC1 DOMAIN-CONTAINING PROTEIN"/>
    <property type="match status" value="1"/>
</dbReference>
<dbReference type="Gene3D" id="3.90.950.10">
    <property type="match status" value="1"/>
</dbReference>
<comment type="cofactor">
    <cofactor evidence="10">
        <name>Mg(2+)</name>
        <dbReference type="ChEBI" id="CHEBI:18420"/>
    </cofactor>
    <cofactor evidence="10">
        <name>Mn(2+)</name>
        <dbReference type="ChEBI" id="CHEBI:29035"/>
    </cofactor>
    <text evidence="10">Binds 1 divalent metal cation per subunit; can use either Mg(2+) or Mn(2+).</text>
</comment>
<dbReference type="PANTHER" id="PTHR34699">
    <property type="match status" value="1"/>
</dbReference>
<accession>A0ABZ0QKW6</accession>
<keyword evidence="4 10" id="KW-0378">Hydrolase</keyword>
<feature type="compositionally biased region" description="Basic and acidic residues" evidence="11">
    <location>
        <begin position="200"/>
        <end position="210"/>
    </location>
</feature>
<keyword evidence="14" id="KW-1185">Reference proteome</keyword>
<keyword evidence="3 10" id="KW-0547">Nucleotide-binding</keyword>
<dbReference type="GO" id="GO:0016787">
    <property type="term" value="F:hydrolase activity"/>
    <property type="evidence" value="ECO:0007669"/>
    <property type="project" value="UniProtKB-KW"/>
</dbReference>
<dbReference type="SUPFAM" id="SSF52972">
    <property type="entry name" value="ITPase-like"/>
    <property type="match status" value="1"/>
</dbReference>
<evidence type="ECO:0000256" key="3">
    <source>
        <dbReference type="ARBA" id="ARBA00022741"/>
    </source>
</evidence>
<evidence type="ECO:0000256" key="10">
    <source>
        <dbReference type="HAMAP-Rule" id="MF_00648"/>
    </source>
</evidence>
<keyword evidence="6 10" id="KW-0546">Nucleotide metabolism</keyword>
<evidence type="ECO:0000256" key="11">
    <source>
        <dbReference type="SAM" id="MobiDB-lite"/>
    </source>
</evidence>
<comment type="subunit">
    <text evidence="10">Homodimer.</text>
</comment>
<feature type="region of interest" description="Disordered" evidence="11">
    <location>
        <begin position="182"/>
        <end position="210"/>
    </location>
</feature>